<dbReference type="AlphaFoldDB" id="A9FSA2"/>
<feature type="domain" description="4-O-methyl-glucuronoyl methylesterase-like" evidence="5">
    <location>
        <begin position="45"/>
        <end position="91"/>
    </location>
</feature>
<feature type="compositionally biased region" description="Basic and acidic residues" evidence="4">
    <location>
        <begin position="9"/>
        <end position="21"/>
    </location>
</feature>
<dbReference type="EMBL" id="AM746676">
    <property type="protein sequence ID" value="CAN95375.1"/>
    <property type="molecule type" value="Genomic_DNA"/>
</dbReference>
<evidence type="ECO:0000259" key="5">
    <source>
        <dbReference type="Pfam" id="PF22244"/>
    </source>
</evidence>
<name>A9FSA2_SORC5</name>
<evidence type="ECO:0000256" key="2">
    <source>
        <dbReference type="ARBA" id="ARBA00022729"/>
    </source>
</evidence>
<dbReference type="HOGENOM" id="CLU_2221494_0_0_7"/>
<evidence type="ECO:0000313" key="7">
    <source>
        <dbReference type="Proteomes" id="UP000002139"/>
    </source>
</evidence>
<dbReference type="InterPro" id="IPR029058">
    <property type="entry name" value="AB_hydrolase_fold"/>
</dbReference>
<keyword evidence="2" id="KW-0732">Signal</keyword>
<dbReference type="Gene3D" id="3.40.50.1820">
    <property type="entry name" value="alpha/beta hydrolase"/>
    <property type="match status" value="1"/>
</dbReference>
<accession>A9FSA2</accession>
<evidence type="ECO:0000256" key="4">
    <source>
        <dbReference type="SAM" id="MobiDB-lite"/>
    </source>
</evidence>
<protein>
    <recommendedName>
        <fullName evidence="5">4-O-methyl-glucuronoyl methylesterase-like domain-containing protein</fullName>
    </recommendedName>
</protein>
<evidence type="ECO:0000256" key="1">
    <source>
        <dbReference type="ARBA" id="ARBA00022487"/>
    </source>
</evidence>
<organism evidence="6 7">
    <name type="scientific">Sorangium cellulosum (strain So ce56)</name>
    <name type="common">Polyangium cellulosum (strain So ce56)</name>
    <dbReference type="NCBI Taxonomy" id="448385"/>
    <lineage>
        <taxon>Bacteria</taxon>
        <taxon>Pseudomonadati</taxon>
        <taxon>Myxococcota</taxon>
        <taxon>Polyangia</taxon>
        <taxon>Polyangiales</taxon>
        <taxon>Polyangiaceae</taxon>
        <taxon>Sorangium</taxon>
    </lineage>
</organism>
<dbReference type="GO" id="GO:0052689">
    <property type="term" value="F:carboxylic ester hydrolase activity"/>
    <property type="evidence" value="ECO:0007669"/>
    <property type="project" value="UniProtKB-KW"/>
</dbReference>
<dbReference type="BioCyc" id="SCEL448385:SCE_RS26745-MONOMER"/>
<sequence length="106" mass="11293">MDIDVQRTAQRDPTRSSREPGHACAGAAGHALDAAPLTFDERIVLTIPFDHPMVMGLVAPRALLVVDNRIDWLGIDSTFTAGAIAHAIWDGPGVPDGMGLLTARRP</sequence>
<keyword evidence="1" id="KW-0719">Serine esterase</keyword>
<proteinExistence type="predicted"/>
<dbReference type="Pfam" id="PF22244">
    <property type="entry name" value="GCE_fung"/>
    <property type="match status" value="1"/>
</dbReference>
<keyword evidence="7" id="KW-1185">Reference proteome</keyword>
<dbReference type="KEGG" id="scl:sce5212"/>
<dbReference type="InterPro" id="IPR054579">
    <property type="entry name" value="GCE-like_dom"/>
</dbReference>
<gene>
    <name evidence="6" type="ordered locus">sce5212</name>
</gene>
<feature type="region of interest" description="Disordered" evidence="4">
    <location>
        <begin position="1"/>
        <end position="24"/>
    </location>
</feature>
<evidence type="ECO:0000313" key="6">
    <source>
        <dbReference type="EMBL" id="CAN95375.1"/>
    </source>
</evidence>
<dbReference type="Proteomes" id="UP000002139">
    <property type="component" value="Chromosome"/>
</dbReference>
<evidence type="ECO:0000256" key="3">
    <source>
        <dbReference type="ARBA" id="ARBA00022801"/>
    </source>
</evidence>
<dbReference type="RefSeq" id="WP_012237843.1">
    <property type="nucleotide sequence ID" value="NC_010162.1"/>
</dbReference>
<keyword evidence="3" id="KW-0378">Hydrolase</keyword>
<dbReference type="STRING" id="448385.sce5212"/>
<reference evidence="6 7" key="1">
    <citation type="journal article" date="2007" name="Nat. Biotechnol.">
        <title>Complete genome sequence of the myxobacterium Sorangium cellulosum.</title>
        <authorList>
            <person name="Schneiker S."/>
            <person name="Perlova O."/>
            <person name="Kaiser O."/>
            <person name="Gerth K."/>
            <person name="Alici A."/>
            <person name="Altmeyer M.O."/>
            <person name="Bartels D."/>
            <person name="Bekel T."/>
            <person name="Beyer S."/>
            <person name="Bode E."/>
            <person name="Bode H.B."/>
            <person name="Bolten C.J."/>
            <person name="Choudhuri J.V."/>
            <person name="Doss S."/>
            <person name="Elnakady Y.A."/>
            <person name="Frank B."/>
            <person name="Gaigalat L."/>
            <person name="Goesmann A."/>
            <person name="Groeger C."/>
            <person name="Gross F."/>
            <person name="Jelsbak L."/>
            <person name="Jelsbak L."/>
            <person name="Kalinowski J."/>
            <person name="Kegler C."/>
            <person name="Knauber T."/>
            <person name="Konietzny S."/>
            <person name="Kopp M."/>
            <person name="Krause L."/>
            <person name="Krug D."/>
            <person name="Linke B."/>
            <person name="Mahmud T."/>
            <person name="Martinez-Arias R."/>
            <person name="McHardy A.C."/>
            <person name="Merai M."/>
            <person name="Meyer F."/>
            <person name="Mormann S."/>
            <person name="Munoz-Dorado J."/>
            <person name="Perez J."/>
            <person name="Pradella S."/>
            <person name="Rachid S."/>
            <person name="Raddatz G."/>
            <person name="Rosenau F."/>
            <person name="Rueckert C."/>
            <person name="Sasse F."/>
            <person name="Scharfe M."/>
            <person name="Schuster S.C."/>
            <person name="Suen G."/>
            <person name="Treuner-Lange A."/>
            <person name="Velicer G.J."/>
            <person name="Vorholter F.-J."/>
            <person name="Weissman K.J."/>
            <person name="Welch R.D."/>
            <person name="Wenzel S.C."/>
            <person name="Whitworth D.E."/>
            <person name="Wilhelm S."/>
            <person name="Wittmann C."/>
            <person name="Bloecker H."/>
            <person name="Puehler A."/>
            <person name="Mueller R."/>
        </authorList>
    </citation>
    <scope>NUCLEOTIDE SEQUENCE [LARGE SCALE GENOMIC DNA]</scope>
    <source>
        <strain evidence="7">So ce56</strain>
    </source>
</reference>